<evidence type="ECO:0000256" key="2">
    <source>
        <dbReference type="SAM" id="Phobius"/>
    </source>
</evidence>
<keyword evidence="4" id="KW-0378">Hydrolase</keyword>
<name>A0A6A5WFG6_9PLEO</name>
<feature type="region of interest" description="Disordered" evidence="1">
    <location>
        <begin position="1"/>
        <end position="156"/>
    </location>
</feature>
<dbReference type="InterPro" id="IPR050546">
    <property type="entry name" value="Glycosyl_Hydrlase_16"/>
</dbReference>
<dbReference type="PROSITE" id="PS51762">
    <property type="entry name" value="GH16_2"/>
    <property type="match status" value="1"/>
</dbReference>
<dbReference type="FunFam" id="2.60.120.200:FF:000178">
    <property type="entry name" value="Glycoside hydrolase family 16 protein"/>
    <property type="match status" value="1"/>
</dbReference>
<keyword evidence="2" id="KW-0472">Membrane</keyword>
<dbReference type="OrthoDB" id="4781at2759"/>
<feature type="compositionally biased region" description="Low complexity" evidence="1">
    <location>
        <begin position="1"/>
        <end position="10"/>
    </location>
</feature>
<dbReference type="PANTHER" id="PTHR10963:SF62">
    <property type="entry name" value="GLUCAN 1,3-BETA-GLUCOSIDASE"/>
    <property type="match status" value="1"/>
</dbReference>
<proteinExistence type="predicted"/>
<feature type="compositionally biased region" description="Low complexity" evidence="1">
    <location>
        <begin position="135"/>
        <end position="148"/>
    </location>
</feature>
<feature type="domain" description="GH16" evidence="3">
    <location>
        <begin position="201"/>
        <end position="546"/>
    </location>
</feature>
<feature type="transmembrane region" description="Helical" evidence="2">
    <location>
        <begin position="182"/>
        <end position="203"/>
    </location>
</feature>
<sequence>MDPPSSSKASADPEKQVAQEQPPQEQAPQHEAPKEQASPQPVLQQQASQRRAPRQKALQQQGPQQQDPQQRQAPKQRQTPRQQQARGADSRAVKRAIPSSGTSSRPNPANNPFTTPGNRTPNQQIPQGSAPASRAHSTSSEAPGSSSAQYIPGGGKYFRSRRVKKGEVERPWMDQKDPKEKWVTIIPCIGMVLGLIISGLLIWDGIRTVNMFTYCPVLSEDWSGGWNDKVWAKEIQLGGYGNGQFEVTTDSDENSFIEDGILVIKPTLQDENLVENDNILDLRHSGCTGTEWSDCLTATNTTNGTIVNPVKSARVNTKLGASIKYGRVEVTAQLPAGDWIWPAIWMLPTHKKYGEWPKSGEIDIMESRGNNYTYGQGGNNIVSSTLHFGPNPANDGWWRNNVKRQALHTTYSDGYHTFGVEWSEKYIFSYIDTRLLMVMYTRFDEPFFKYGRFPLSDSNGTRLEDPWAYTGNNASPFDEDFYLVINVAVGGTNGWFKDGASGKPWLDASPTAKKDFWNSRDQWYPTWEEAGTMKIKSVKMWQQKGYNDC</sequence>
<dbReference type="PANTHER" id="PTHR10963">
    <property type="entry name" value="GLYCOSYL HYDROLASE-RELATED"/>
    <property type="match status" value="1"/>
</dbReference>
<dbReference type="AlphaFoldDB" id="A0A6A5WFG6"/>
<dbReference type="Proteomes" id="UP000799779">
    <property type="component" value="Unassembled WGS sequence"/>
</dbReference>
<dbReference type="GO" id="GO:0004553">
    <property type="term" value="F:hydrolase activity, hydrolyzing O-glycosyl compounds"/>
    <property type="evidence" value="ECO:0007669"/>
    <property type="project" value="InterPro"/>
</dbReference>
<dbReference type="SUPFAM" id="SSF49899">
    <property type="entry name" value="Concanavalin A-like lectins/glucanases"/>
    <property type="match status" value="1"/>
</dbReference>
<keyword evidence="5" id="KW-1185">Reference proteome</keyword>
<evidence type="ECO:0000313" key="5">
    <source>
        <dbReference type="Proteomes" id="UP000799779"/>
    </source>
</evidence>
<organism evidence="4 5">
    <name type="scientific">Amniculicola lignicola CBS 123094</name>
    <dbReference type="NCBI Taxonomy" id="1392246"/>
    <lineage>
        <taxon>Eukaryota</taxon>
        <taxon>Fungi</taxon>
        <taxon>Dikarya</taxon>
        <taxon>Ascomycota</taxon>
        <taxon>Pezizomycotina</taxon>
        <taxon>Dothideomycetes</taxon>
        <taxon>Pleosporomycetidae</taxon>
        <taxon>Pleosporales</taxon>
        <taxon>Amniculicolaceae</taxon>
        <taxon>Amniculicola</taxon>
    </lineage>
</organism>
<reference evidence="4" key="1">
    <citation type="journal article" date="2020" name="Stud. Mycol.">
        <title>101 Dothideomycetes genomes: a test case for predicting lifestyles and emergence of pathogens.</title>
        <authorList>
            <person name="Haridas S."/>
            <person name="Albert R."/>
            <person name="Binder M."/>
            <person name="Bloem J."/>
            <person name="Labutti K."/>
            <person name="Salamov A."/>
            <person name="Andreopoulos B."/>
            <person name="Baker S."/>
            <person name="Barry K."/>
            <person name="Bills G."/>
            <person name="Bluhm B."/>
            <person name="Cannon C."/>
            <person name="Castanera R."/>
            <person name="Culley D."/>
            <person name="Daum C."/>
            <person name="Ezra D."/>
            <person name="Gonzalez J."/>
            <person name="Henrissat B."/>
            <person name="Kuo A."/>
            <person name="Liang C."/>
            <person name="Lipzen A."/>
            <person name="Lutzoni F."/>
            <person name="Magnuson J."/>
            <person name="Mondo S."/>
            <person name="Nolan M."/>
            <person name="Ohm R."/>
            <person name="Pangilinan J."/>
            <person name="Park H.-J."/>
            <person name="Ramirez L."/>
            <person name="Alfaro M."/>
            <person name="Sun H."/>
            <person name="Tritt A."/>
            <person name="Yoshinaga Y."/>
            <person name="Zwiers L.-H."/>
            <person name="Turgeon B."/>
            <person name="Goodwin S."/>
            <person name="Spatafora J."/>
            <person name="Crous P."/>
            <person name="Grigoriev I."/>
        </authorList>
    </citation>
    <scope>NUCLEOTIDE SEQUENCE</scope>
    <source>
        <strain evidence="4">CBS 123094</strain>
    </source>
</reference>
<dbReference type="Pfam" id="PF00722">
    <property type="entry name" value="Glyco_hydro_16"/>
    <property type="match status" value="1"/>
</dbReference>
<feature type="compositionally biased region" description="Low complexity" evidence="1">
    <location>
        <begin position="18"/>
        <end position="30"/>
    </location>
</feature>
<dbReference type="EMBL" id="ML977608">
    <property type="protein sequence ID" value="KAF1997915.1"/>
    <property type="molecule type" value="Genomic_DNA"/>
</dbReference>
<dbReference type="GO" id="GO:0005975">
    <property type="term" value="P:carbohydrate metabolic process"/>
    <property type="evidence" value="ECO:0007669"/>
    <property type="project" value="InterPro"/>
</dbReference>
<feature type="compositionally biased region" description="Low complexity" evidence="1">
    <location>
        <begin position="44"/>
        <end position="87"/>
    </location>
</feature>
<dbReference type="InterPro" id="IPR000757">
    <property type="entry name" value="Beta-glucanase-like"/>
</dbReference>
<accession>A0A6A5WFG6</accession>
<dbReference type="InterPro" id="IPR013320">
    <property type="entry name" value="ConA-like_dom_sf"/>
</dbReference>
<keyword evidence="2" id="KW-1133">Transmembrane helix</keyword>
<evidence type="ECO:0000313" key="4">
    <source>
        <dbReference type="EMBL" id="KAF1997915.1"/>
    </source>
</evidence>
<protein>
    <submittedName>
        <fullName evidence="4">Glycoside hydrolase family 16 protein</fullName>
    </submittedName>
</protein>
<evidence type="ECO:0000256" key="1">
    <source>
        <dbReference type="SAM" id="MobiDB-lite"/>
    </source>
</evidence>
<gene>
    <name evidence="4" type="ORF">P154DRAFT_270033</name>
</gene>
<feature type="compositionally biased region" description="Polar residues" evidence="1">
    <location>
        <begin position="99"/>
        <end position="127"/>
    </location>
</feature>
<keyword evidence="2" id="KW-0812">Transmembrane</keyword>
<evidence type="ECO:0000259" key="3">
    <source>
        <dbReference type="PROSITE" id="PS51762"/>
    </source>
</evidence>
<dbReference type="Gene3D" id="2.60.120.200">
    <property type="match status" value="1"/>
</dbReference>